<evidence type="ECO:0000256" key="1">
    <source>
        <dbReference type="ARBA" id="ARBA00022801"/>
    </source>
</evidence>
<dbReference type="PANTHER" id="PTHR42680:SF3">
    <property type="entry name" value="DCTP DEAMINASE"/>
    <property type="match status" value="1"/>
</dbReference>
<dbReference type="SUPFAM" id="SSF51283">
    <property type="entry name" value="dUTPase-like"/>
    <property type="match status" value="1"/>
</dbReference>
<reference evidence="3" key="2">
    <citation type="journal article" date="2021" name="Microbiome">
        <title>Successional dynamics and alternative stable states in a saline activated sludge microbial community over 9 years.</title>
        <authorList>
            <person name="Wang Y."/>
            <person name="Ye J."/>
            <person name="Ju F."/>
            <person name="Liu L."/>
            <person name="Boyd J.A."/>
            <person name="Deng Y."/>
            <person name="Parks D.H."/>
            <person name="Jiang X."/>
            <person name="Yin X."/>
            <person name="Woodcroft B.J."/>
            <person name="Tyson G.W."/>
            <person name="Hugenholtz P."/>
            <person name="Polz M.F."/>
            <person name="Zhang T."/>
        </authorList>
    </citation>
    <scope>NUCLEOTIDE SEQUENCE</scope>
    <source>
        <strain evidence="3">HKST-UBA13</strain>
    </source>
</reference>
<dbReference type="Pfam" id="PF22769">
    <property type="entry name" value="DCD"/>
    <property type="match status" value="1"/>
</dbReference>
<dbReference type="InterPro" id="IPR011962">
    <property type="entry name" value="dCTP_deaminase"/>
</dbReference>
<organism evidence="3 4">
    <name type="scientific">Candidatus Dojkabacteria bacterium</name>
    <dbReference type="NCBI Taxonomy" id="2099670"/>
    <lineage>
        <taxon>Bacteria</taxon>
        <taxon>Candidatus Dojkabacteria</taxon>
    </lineage>
</organism>
<evidence type="ECO:0000313" key="4">
    <source>
        <dbReference type="Proteomes" id="UP000775877"/>
    </source>
</evidence>
<protein>
    <recommendedName>
        <fullName evidence="5">dUTPase-like domain-containing protein</fullName>
    </recommendedName>
</protein>
<dbReference type="GO" id="GO:0008829">
    <property type="term" value="F:dCTP deaminase activity"/>
    <property type="evidence" value="ECO:0007669"/>
    <property type="project" value="InterPro"/>
</dbReference>
<dbReference type="GO" id="GO:0006229">
    <property type="term" value="P:dUTP biosynthetic process"/>
    <property type="evidence" value="ECO:0007669"/>
    <property type="project" value="InterPro"/>
</dbReference>
<dbReference type="Proteomes" id="UP000775877">
    <property type="component" value="Unassembled WGS sequence"/>
</dbReference>
<dbReference type="EMBL" id="JAGQLJ010000018">
    <property type="protein sequence ID" value="MCA9380811.1"/>
    <property type="molecule type" value="Genomic_DNA"/>
</dbReference>
<dbReference type="InterPro" id="IPR036157">
    <property type="entry name" value="dUTPase-like_sf"/>
</dbReference>
<sequence>MVISIQEILDRGIFQNRDFGEGEGLVEPEGAAIDIRVGEIWEMDQKSEAFLKKVTRKTRDYKKVAEFTPGKDESFMLEPMKYYQFKSVESVAVPNDLVARFVARYNLLANGIMVLAYKADPGYEGTMAVPIINLSGVPFEIELGARFGQFEFHEIKGEGVAYRGQWKGDRVFTEDGEEVQV</sequence>
<gene>
    <name evidence="3" type="ORF">KC678_00940</name>
</gene>
<reference evidence="3" key="1">
    <citation type="submission" date="2020-04" db="EMBL/GenBank/DDBJ databases">
        <authorList>
            <person name="Zhang T."/>
        </authorList>
    </citation>
    <scope>NUCLEOTIDE SEQUENCE</scope>
    <source>
        <strain evidence="3">HKST-UBA13</strain>
    </source>
</reference>
<evidence type="ECO:0000313" key="3">
    <source>
        <dbReference type="EMBL" id="MCA9380811.1"/>
    </source>
</evidence>
<dbReference type="PANTHER" id="PTHR42680">
    <property type="entry name" value="DCTP DEAMINASE"/>
    <property type="match status" value="1"/>
</dbReference>
<keyword evidence="1" id="KW-0378">Hydrolase</keyword>
<dbReference type="AlphaFoldDB" id="A0A955IAK2"/>
<comment type="caution">
    <text evidence="3">The sequence shown here is derived from an EMBL/GenBank/DDBJ whole genome shotgun (WGS) entry which is preliminary data.</text>
</comment>
<proteinExistence type="predicted"/>
<dbReference type="InterPro" id="IPR033704">
    <property type="entry name" value="dUTPase_trimeric"/>
</dbReference>
<accession>A0A955IAK2</accession>
<dbReference type="CDD" id="cd07557">
    <property type="entry name" value="trimeric_dUTPase"/>
    <property type="match status" value="1"/>
</dbReference>
<evidence type="ECO:0000256" key="2">
    <source>
        <dbReference type="ARBA" id="ARBA00023080"/>
    </source>
</evidence>
<dbReference type="Gene3D" id="2.70.40.10">
    <property type="match status" value="1"/>
</dbReference>
<evidence type="ECO:0008006" key="5">
    <source>
        <dbReference type="Google" id="ProtNLM"/>
    </source>
</evidence>
<keyword evidence="2" id="KW-0546">Nucleotide metabolism</keyword>
<name>A0A955IAK2_9BACT</name>